<dbReference type="CDD" id="cd03443">
    <property type="entry name" value="PaaI_thioesterase"/>
    <property type="match status" value="1"/>
</dbReference>
<keyword evidence="3" id="KW-1185">Reference proteome</keyword>
<dbReference type="InParanoid" id="A0A2V0PCD7"/>
<dbReference type="InterPro" id="IPR006683">
    <property type="entry name" value="Thioestr_dom"/>
</dbReference>
<evidence type="ECO:0000313" key="3">
    <source>
        <dbReference type="Proteomes" id="UP000247498"/>
    </source>
</evidence>
<dbReference type="SUPFAM" id="SSF54637">
    <property type="entry name" value="Thioesterase/thiol ester dehydrase-isomerase"/>
    <property type="match status" value="1"/>
</dbReference>
<gene>
    <name evidence="2" type="ORF">Rsub_10060</name>
</gene>
<protein>
    <recommendedName>
        <fullName evidence="1">Thioesterase domain-containing protein</fullName>
    </recommendedName>
</protein>
<dbReference type="PANTHER" id="PTHR47260:SF1">
    <property type="entry name" value="UPF0644 PROTEIN PB2B4.06"/>
    <property type="match status" value="1"/>
</dbReference>
<accession>A0A2V0PCD7</accession>
<evidence type="ECO:0000259" key="1">
    <source>
        <dbReference type="Pfam" id="PF03061"/>
    </source>
</evidence>
<sequence length="295" mass="31222">MFGHRFLQSLRASGGWRARLRAGAARGAQPQQPPPGARRHVAAAAGAAGQILTQLVSRAGLKLAGGAMVLGGGTVGFLTREQQLEVEAASETAKLPWVQALASQPGMREVLVPGQQLRKHPVGQLVSEEDHLFETMRRSDQIKEFRCFFDPANRTFHSVVVLGKEVCGYPSTVHGGLTAAIIDESLGGLYTALLTSGALGLRMPGLTARLEIDYKRRLAAPAVIHVSTEVESVEPRKVWMRARVTDGDGQVYATGRALFVAPHVGPKGFLRAVARAGGGGGGGGEAVRQQKEAVA</sequence>
<dbReference type="AlphaFoldDB" id="A0A2V0PCD7"/>
<proteinExistence type="predicted"/>
<dbReference type="STRING" id="307507.A0A2V0PCD7"/>
<dbReference type="InterPro" id="IPR029069">
    <property type="entry name" value="HotDog_dom_sf"/>
</dbReference>
<dbReference type="PANTHER" id="PTHR47260">
    <property type="entry name" value="UPF0644 PROTEIN PB2B4.06"/>
    <property type="match status" value="1"/>
</dbReference>
<feature type="domain" description="Thioesterase" evidence="1">
    <location>
        <begin position="172"/>
        <end position="251"/>
    </location>
</feature>
<name>A0A2V0PCD7_9CHLO</name>
<comment type="caution">
    <text evidence="2">The sequence shown here is derived from an EMBL/GenBank/DDBJ whole genome shotgun (WGS) entry which is preliminary data.</text>
</comment>
<dbReference type="Pfam" id="PF03061">
    <property type="entry name" value="4HBT"/>
    <property type="match status" value="1"/>
</dbReference>
<organism evidence="2 3">
    <name type="scientific">Raphidocelis subcapitata</name>
    <dbReference type="NCBI Taxonomy" id="307507"/>
    <lineage>
        <taxon>Eukaryota</taxon>
        <taxon>Viridiplantae</taxon>
        <taxon>Chlorophyta</taxon>
        <taxon>core chlorophytes</taxon>
        <taxon>Chlorophyceae</taxon>
        <taxon>CS clade</taxon>
        <taxon>Sphaeropleales</taxon>
        <taxon>Selenastraceae</taxon>
        <taxon>Raphidocelis</taxon>
    </lineage>
</organism>
<dbReference type="InterPro" id="IPR052061">
    <property type="entry name" value="PTE-AB_protein"/>
</dbReference>
<evidence type="ECO:0000313" key="2">
    <source>
        <dbReference type="EMBL" id="GBF97199.1"/>
    </source>
</evidence>
<dbReference type="OrthoDB" id="506431at2759"/>
<reference evidence="2 3" key="1">
    <citation type="journal article" date="2018" name="Sci. Rep.">
        <title>Raphidocelis subcapitata (=Pseudokirchneriella subcapitata) provides an insight into genome evolution and environmental adaptations in the Sphaeropleales.</title>
        <authorList>
            <person name="Suzuki S."/>
            <person name="Yamaguchi H."/>
            <person name="Nakajima N."/>
            <person name="Kawachi M."/>
        </authorList>
    </citation>
    <scope>NUCLEOTIDE SEQUENCE [LARGE SCALE GENOMIC DNA]</scope>
    <source>
        <strain evidence="2 3">NIES-35</strain>
    </source>
</reference>
<dbReference type="Gene3D" id="3.10.129.10">
    <property type="entry name" value="Hotdog Thioesterase"/>
    <property type="match status" value="1"/>
</dbReference>
<dbReference type="EMBL" id="BDRX01000094">
    <property type="protein sequence ID" value="GBF97199.1"/>
    <property type="molecule type" value="Genomic_DNA"/>
</dbReference>
<dbReference type="Proteomes" id="UP000247498">
    <property type="component" value="Unassembled WGS sequence"/>
</dbReference>